<evidence type="ECO:0008006" key="4">
    <source>
        <dbReference type="Google" id="ProtNLM"/>
    </source>
</evidence>
<comment type="caution">
    <text evidence="2">The sequence shown here is derived from an EMBL/GenBank/DDBJ whole genome shotgun (WGS) entry which is preliminary data.</text>
</comment>
<dbReference type="AlphaFoldDB" id="A0A540NJW4"/>
<evidence type="ECO:0000313" key="2">
    <source>
        <dbReference type="EMBL" id="TQE11328.1"/>
    </source>
</evidence>
<dbReference type="STRING" id="106549.A0A540NJW4"/>
<dbReference type="PANTHER" id="PTHR47481">
    <property type="match status" value="1"/>
</dbReference>
<organism evidence="2 3">
    <name type="scientific">Malus baccata</name>
    <name type="common">Siberian crab apple</name>
    <name type="synonym">Pyrus baccata</name>
    <dbReference type="NCBI Taxonomy" id="106549"/>
    <lineage>
        <taxon>Eukaryota</taxon>
        <taxon>Viridiplantae</taxon>
        <taxon>Streptophyta</taxon>
        <taxon>Embryophyta</taxon>
        <taxon>Tracheophyta</taxon>
        <taxon>Spermatophyta</taxon>
        <taxon>Magnoliopsida</taxon>
        <taxon>eudicotyledons</taxon>
        <taxon>Gunneridae</taxon>
        <taxon>Pentapetalae</taxon>
        <taxon>rosids</taxon>
        <taxon>fabids</taxon>
        <taxon>Rosales</taxon>
        <taxon>Rosaceae</taxon>
        <taxon>Amygdaloideae</taxon>
        <taxon>Maleae</taxon>
        <taxon>Malus</taxon>
    </lineage>
</organism>
<dbReference type="PANTHER" id="PTHR47481:SF22">
    <property type="entry name" value="RETROTRANSPOSON GAG DOMAIN-CONTAINING PROTEIN"/>
    <property type="match status" value="1"/>
</dbReference>
<name>A0A540NJW4_MALBA</name>
<feature type="compositionally biased region" description="Low complexity" evidence="1">
    <location>
        <begin position="272"/>
        <end position="292"/>
    </location>
</feature>
<accession>A0A540NJW4</accession>
<feature type="region of interest" description="Disordered" evidence="1">
    <location>
        <begin position="261"/>
        <end position="292"/>
    </location>
</feature>
<evidence type="ECO:0000256" key="1">
    <source>
        <dbReference type="SAM" id="MobiDB-lite"/>
    </source>
</evidence>
<reference evidence="2 3" key="1">
    <citation type="journal article" date="2019" name="G3 (Bethesda)">
        <title>Sequencing of a Wild Apple (Malus baccata) Genome Unravels the Differences Between Cultivated and Wild Apple Species Regarding Disease Resistance and Cold Tolerance.</title>
        <authorList>
            <person name="Chen X."/>
        </authorList>
    </citation>
    <scope>NUCLEOTIDE SEQUENCE [LARGE SCALE GENOMIC DNA]</scope>
    <source>
        <strain evidence="3">cv. Shandingzi</strain>
        <tissue evidence="2">Leaves</tissue>
    </source>
</reference>
<evidence type="ECO:0000313" key="3">
    <source>
        <dbReference type="Proteomes" id="UP000315295"/>
    </source>
</evidence>
<dbReference type="Proteomes" id="UP000315295">
    <property type="component" value="Unassembled WGS sequence"/>
</dbReference>
<protein>
    <recommendedName>
        <fullName evidence="4">Retrotransposon Copia-like N-terminal domain-containing protein</fullName>
    </recommendedName>
</protein>
<dbReference type="EMBL" id="VIEB01000031">
    <property type="protein sequence ID" value="TQE11328.1"/>
    <property type="molecule type" value="Genomic_DNA"/>
</dbReference>
<proteinExistence type="predicted"/>
<sequence>MAVSSVKVEGLLGMITVKLQDDNFTKWSYQFQSVLRGYDLFEFFTGEYQCPSKYSVSTETGVTKEITTEYKEWVKKDLALLSLLIATLSDEAMDHIVGCKTSQEAWECLHERFASVSVVRVKQLKSEFHTIQKGTDSVDKCLLRLKAIRDQLVYAGEKITDNDFIIAAISGLPPEFEVIKTVILARDSCISLKDFRAQLLGAERYIESRMTNLTTSMFALCVQGESSHTQEGHGCFQNYEHGEGSNSQEFQGFNGGSGYIGNGGKNFHPQPRNNFNSNNRRYYGNNNHTRSF</sequence>
<keyword evidence="3" id="KW-1185">Reference proteome</keyword>
<gene>
    <name evidence="2" type="ORF">C1H46_003062</name>
</gene>
<dbReference type="Pfam" id="PF14223">
    <property type="entry name" value="Retrotran_gag_2"/>
    <property type="match status" value="1"/>
</dbReference>